<evidence type="ECO:0000313" key="6">
    <source>
        <dbReference type="EMBL" id="AWH94041.1"/>
    </source>
</evidence>
<dbReference type="Pfam" id="PF07681">
    <property type="entry name" value="DoxX"/>
    <property type="match status" value="1"/>
</dbReference>
<evidence type="ECO:0000256" key="4">
    <source>
        <dbReference type="ARBA" id="ARBA00023136"/>
    </source>
</evidence>
<protein>
    <recommendedName>
        <fullName evidence="8">DoxX family protein</fullName>
    </recommendedName>
</protein>
<sequence>MTAGWIAHWVLRLWLACTLLIYGWSKVFLMQMGVADYGDSLTTFGEMSPMGLLWRFMAFSPIVQILAGVAEVVAAALLLFRRTAWLGGLVAAAVMAVVFLLNMTFDVPVKQLTLVMTLAGLVVAAPWFAHLGRILTGRPVPAPMLPRPVPWTRLQRVARWAGPLTAVAVLGVSGTVFATMTGGAGVAAPMSPGLPGVYRVVEDTAPPADQLVEDARWQQVAFGQHGVEHARFALRLANGEFYEGRYSVDGDRVLIDLYPAREGDRPLVREYERTVVLTWAPVPAGVALSGEGVDVILAEDPESRYLFDRGFSWAPTTPVNR</sequence>
<dbReference type="AlphaFoldDB" id="A0A2S1RCU3"/>
<name>A0A2S1RCU3_9ACTN</name>
<reference evidence="6 7" key="1">
    <citation type="submission" date="2016-04" db="EMBL/GenBank/DDBJ databases">
        <title>Complete genome sequence of Dietzia lutea YIM 80766T, a strain isolated from desert soil in Egypt.</title>
        <authorList>
            <person name="Zhao J."/>
            <person name="Hu B."/>
            <person name="Geng S."/>
            <person name="Nie Y."/>
            <person name="Tang Y."/>
        </authorList>
    </citation>
    <scope>NUCLEOTIDE SEQUENCE [LARGE SCALE GENOMIC DNA]</scope>
    <source>
        <strain evidence="6 7">YIM 80766</strain>
    </source>
</reference>
<feature type="transmembrane region" description="Helical" evidence="5">
    <location>
        <begin position="111"/>
        <end position="129"/>
    </location>
</feature>
<keyword evidence="2 5" id="KW-0812">Transmembrane</keyword>
<proteinExistence type="predicted"/>
<evidence type="ECO:0008006" key="8">
    <source>
        <dbReference type="Google" id="ProtNLM"/>
    </source>
</evidence>
<evidence type="ECO:0000256" key="2">
    <source>
        <dbReference type="ARBA" id="ARBA00022692"/>
    </source>
</evidence>
<dbReference type="EMBL" id="CP015449">
    <property type="protein sequence ID" value="AWH94041.1"/>
    <property type="molecule type" value="Genomic_DNA"/>
</dbReference>
<accession>A0A2S1RCU3</accession>
<organism evidence="6 7">
    <name type="scientific">Dietzia lutea</name>
    <dbReference type="NCBI Taxonomy" id="546160"/>
    <lineage>
        <taxon>Bacteria</taxon>
        <taxon>Bacillati</taxon>
        <taxon>Actinomycetota</taxon>
        <taxon>Actinomycetes</taxon>
        <taxon>Mycobacteriales</taxon>
        <taxon>Dietziaceae</taxon>
        <taxon>Dietzia</taxon>
    </lineage>
</organism>
<dbReference type="Proteomes" id="UP000244928">
    <property type="component" value="Chromosome"/>
</dbReference>
<keyword evidence="4 5" id="KW-0472">Membrane</keyword>
<feature type="transmembrane region" description="Helical" evidence="5">
    <location>
        <begin position="52"/>
        <end position="78"/>
    </location>
</feature>
<evidence type="ECO:0000256" key="1">
    <source>
        <dbReference type="ARBA" id="ARBA00004141"/>
    </source>
</evidence>
<feature type="transmembrane region" description="Helical" evidence="5">
    <location>
        <begin position="85"/>
        <end position="105"/>
    </location>
</feature>
<dbReference type="GO" id="GO:0016020">
    <property type="term" value="C:membrane"/>
    <property type="evidence" value="ECO:0007669"/>
    <property type="project" value="UniProtKB-SubCell"/>
</dbReference>
<feature type="transmembrane region" description="Helical" evidence="5">
    <location>
        <begin position="12"/>
        <end position="32"/>
    </location>
</feature>
<evidence type="ECO:0000256" key="5">
    <source>
        <dbReference type="SAM" id="Phobius"/>
    </source>
</evidence>
<keyword evidence="3 5" id="KW-1133">Transmembrane helix</keyword>
<gene>
    <name evidence="6" type="ORF">A6035_15735</name>
</gene>
<evidence type="ECO:0000256" key="3">
    <source>
        <dbReference type="ARBA" id="ARBA00022989"/>
    </source>
</evidence>
<keyword evidence="7" id="KW-1185">Reference proteome</keyword>
<evidence type="ECO:0000313" key="7">
    <source>
        <dbReference type="Proteomes" id="UP000244928"/>
    </source>
</evidence>
<dbReference type="KEGG" id="dlu:A6035_15735"/>
<comment type="subcellular location">
    <subcellularLocation>
        <location evidence="1">Membrane</location>
        <topology evidence="1">Multi-pass membrane protein</topology>
    </subcellularLocation>
</comment>
<dbReference type="InterPro" id="IPR032808">
    <property type="entry name" value="DoxX"/>
</dbReference>